<dbReference type="NCBIfam" id="TIGR00254">
    <property type="entry name" value="GGDEF"/>
    <property type="match status" value="1"/>
</dbReference>
<dbReference type="PANTHER" id="PTHR45138:SF9">
    <property type="entry name" value="DIGUANYLATE CYCLASE DGCM-RELATED"/>
    <property type="match status" value="1"/>
</dbReference>
<dbReference type="Gene3D" id="3.30.70.270">
    <property type="match status" value="1"/>
</dbReference>
<organism evidence="5 6">
    <name type="scientific">Parathalassolituus penaei</name>
    <dbReference type="NCBI Taxonomy" id="2997323"/>
    <lineage>
        <taxon>Bacteria</taxon>
        <taxon>Pseudomonadati</taxon>
        <taxon>Pseudomonadota</taxon>
        <taxon>Gammaproteobacteria</taxon>
        <taxon>Oceanospirillales</taxon>
        <taxon>Oceanospirillaceae</taxon>
        <taxon>Parathalassolituus</taxon>
    </lineage>
</organism>
<proteinExistence type="predicted"/>
<feature type="transmembrane region" description="Helical" evidence="3">
    <location>
        <begin position="117"/>
        <end position="135"/>
    </location>
</feature>
<dbReference type="InterPro" id="IPR043128">
    <property type="entry name" value="Rev_trsase/Diguanyl_cyclase"/>
</dbReference>
<evidence type="ECO:0000259" key="4">
    <source>
        <dbReference type="PROSITE" id="PS50887"/>
    </source>
</evidence>
<feature type="transmembrane region" description="Helical" evidence="3">
    <location>
        <begin position="37"/>
        <end position="59"/>
    </location>
</feature>
<dbReference type="InterPro" id="IPR050469">
    <property type="entry name" value="Diguanylate_Cyclase"/>
</dbReference>
<dbReference type="PANTHER" id="PTHR45138">
    <property type="entry name" value="REGULATORY COMPONENTS OF SENSORY TRANSDUCTION SYSTEM"/>
    <property type="match status" value="1"/>
</dbReference>
<dbReference type="CDD" id="cd01949">
    <property type="entry name" value="GGDEF"/>
    <property type="match status" value="1"/>
</dbReference>
<accession>A0A9X3EEC2</accession>
<comment type="caution">
    <text evidence="5">The sequence shown here is derived from an EMBL/GenBank/DDBJ whole genome shotgun (WGS) entry which is preliminary data.</text>
</comment>
<dbReference type="EC" id="2.7.7.65" evidence="1"/>
<keyword evidence="3" id="KW-1133">Transmembrane helix</keyword>
<dbReference type="EMBL" id="JAPNOA010000022">
    <property type="protein sequence ID" value="MCY0965140.1"/>
    <property type="molecule type" value="Genomic_DNA"/>
</dbReference>
<evidence type="ECO:0000256" key="3">
    <source>
        <dbReference type="SAM" id="Phobius"/>
    </source>
</evidence>
<dbReference type="AlphaFoldDB" id="A0A9X3EEC2"/>
<evidence type="ECO:0000313" key="5">
    <source>
        <dbReference type="EMBL" id="MCY0965140.1"/>
    </source>
</evidence>
<feature type="transmembrane region" description="Helical" evidence="3">
    <location>
        <begin position="12"/>
        <end position="31"/>
    </location>
</feature>
<evidence type="ECO:0000256" key="2">
    <source>
        <dbReference type="ARBA" id="ARBA00034247"/>
    </source>
</evidence>
<dbReference type="GO" id="GO:0052621">
    <property type="term" value="F:diguanylate cyclase activity"/>
    <property type="evidence" value="ECO:0007669"/>
    <property type="project" value="UniProtKB-EC"/>
</dbReference>
<evidence type="ECO:0000256" key="1">
    <source>
        <dbReference type="ARBA" id="ARBA00012528"/>
    </source>
</evidence>
<keyword evidence="6" id="KW-1185">Reference proteome</keyword>
<feature type="transmembrane region" description="Helical" evidence="3">
    <location>
        <begin position="71"/>
        <end position="89"/>
    </location>
</feature>
<dbReference type="Pfam" id="PF00990">
    <property type="entry name" value="GGDEF"/>
    <property type="match status" value="1"/>
</dbReference>
<feature type="transmembrane region" description="Helical" evidence="3">
    <location>
        <begin position="147"/>
        <end position="170"/>
    </location>
</feature>
<evidence type="ECO:0000313" key="6">
    <source>
        <dbReference type="Proteomes" id="UP001150830"/>
    </source>
</evidence>
<reference evidence="5" key="1">
    <citation type="submission" date="2022-11" db="EMBL/GenBank/DDBJ databases">
        <title>Parathalassolutuus dongxingensis gen. nov., sp. nov., a novel member of family Oceanospirillaceae isolated from a coastal shrimp pond in Guangxi, China.</title>
        <authorList>
            <person name="Chen H."/>
        </authorList>
    </citation>
    <scope>NUCLEOTIDE SEQUENCE</scope>
    <source>
        <strain evidence="5">G-43</strain>
    </source>
</reference>
<dbReference type="InterPro" id="IPR000160">
    <property type="entry name" value="GGDEF_dom"/>
</dbReference>
<protein>
    <recommendedName>
        <fullName evidence="1">diguanylate cyclase</fullName>
        <ecNumber evidence="1">2.7.7.65</ecNumber>
    </recommendedName>
</protein>
<name>A0A9X3EEC2_9GAMM</name>
<dbReference type="SMART" id="SM00267">
    <property type="entry name" value="GGDEF"/>
    <property type="match status" value="1"/>
</dbReference>
<keyword evidence="3" id="KW-0812">Transmembrane</keyword>
<dbReference type="InterPro" id="IPR029787">
    <property type="entry name" value="Nucleotide_cyclase"/>
</dbReference>
<dbReference type="RefSeq" id="WP_283173355.1">
    <property type="nucleotide sequence ID" value="NZ_JAPNOA010000022.1"/>
</dbReference>
<dbReference type="PROSITE" id="PS50887">
    <property type="entry name" value="GGDEF"/>
    <property type="match status" value="1"/>
</dbReference>
<dbReference type="Proteomes" id="UP001150830">
    <property type="component" value="Unassembled WGS sequence"/>
</dbReference>
<keyword evidence="3" id="KW-0472">Membrane</keyword>
<sequence length="355" mass="39576">MQHPDHRDMWRRQILALTGALLFTSLFWLAADLLGGGSAVPLLTLVYWGGVLVMTWLSWSGRSRHWSDPALTLWHMLWSILFVTLAILTTPAVRPVMMMAYLTILPFGVLGLGWRSFLALCLMEVCCYSLASLSVDSGTLLDERLDILMGLGFLLTVMAFGLIGREVMVLRDVVVRRNRELRIAMARIEALAVRDDLTGLCNRRHFESMIERARAAATRDFRPFVLALVEVDHFDDLHDTHGERCADRVQAELGMMVQAMVREVDLVGRFGDGVFAVLLANAGLLAGEQVLERVRGRVASDAFAIEQVRITLSIAVTQYQSTDTVEALLHRVELLLEEARQQGGNLVMSEGTGLV</sequence>
<gene>
    <name evidence="5" type="ORF">OUO13_08075</name>
</gene>
<comment type="catalytic activity">
    <reaction evidence="2">
        <text>2 GTP = 3',3'-c-di-GMP + 2 diphosphate</text>
        <dbReference type="Rhea" id="RHEA:24898"/>
        <dbReference type="ChEBI" id="CHEBI:33019"/>
        <dbReference type="ChEBI" id="CHEBI:37565"/>
        <dbReference type="ChEBI" id="CHEBI:58805"/>
        <dbReference type="EC" id="2.7.7.65"/>
    </reaction>
</comment>
<feature type="domain" description="GGDEF" evidence="4">
    <location>
        <begin position="222"/>
        <end position="352"/>
    </location>
</feature>
<dbReference type="SUPFAM" id="SSF55073">
    <property type="entry name" value="Nucleotide cyclase"/>
    <property type="match status" value="1"/>
</dbReference>